<dbReference type="PANTHER" id="PTHR43355">
    <property type="entry name" value="FLAVIN REDUCTASE (NADPH)"/>
    <property type="match status" value="1"/>
</dbReference>
<proteinExistence type="inferred from homology"/>
<evidence type="ECO:0000259" key="2">
    <source>
        <dbReference type="Pfam" id="PF13460"/>
    </source>
</evidence>
<dbReference type="Proteomes" id="UP001337655">
    <property type="component" value="Unassembled WGS sequence"/>
</dbReference>
<accession>A0AAV9NXA2</accession>
<dbReference type="SUPFAM" id="SSF51735">
    <property type="entry name" value="NAD(P)-binding Rossmann-fold domains"/>
    <property type="match status" value="1"/>
</dbReference>
<dbReference type="RefSeq" id="XP_064654601.1">
    <property type="nucleotide sequence ID" value="XM_064807228.1"/>
</dbReference>
<dbReference type="InterPro" id="IPR051606">
    <property type="entry name" value="Polyketide_Oxido-like"/>
</dbReference>
<dbReference type="EMBL" id="JAVRRT010000020">
    <property type="protein sequence ID" value="KAK5164308.1"/>
    <property type="molecule type" value="Genomic_DNA"/>
</dbReference>
<feature type="domain" description="NAD(P)-binding" evidence="2">
    <location>
        <begin position="7"/>
        <end position="137"/>
    </location>
</feature>
<evidence type="ECO:0000313" key="3">
    <source>
        <dbReference type="EMBL" id="KAK5164308.1"/>
    </source>
</evidence>
<dbReference type="PANTHER" id="PTHR43355:SF2">
    <property type="entry name" value="FLAVIN REDUCTASE (NADPH)"/>
    <property type="match status" value="1"/>
</dbReference>
<reference evidence="3 4" key="1">
    <citation type="submission" date="2023-08" db="EMBL/GenBank/DDBJ databases">
        <title>Black Yeasts Isolated from many extreme environments.</title>
        <authorList>
            <person name="Coleine C."/>
            <person name="Stajich J.E."/>
            <person name="Selbmann L."/>
        </authorList>
    </citation>
    <scope>NUCLEOTIDE SEQUENCE [LARGE SCALE GENOMIC DNA]</scope>
    <source>
        <strain evidence="3 4">CCFEE 5935</strain>
    </source>
</reference>
<name>A0AAV9NXA2_9PEZI</name>
<keyword evidence="4" id="KW-1185">Reference proteome</keyword>
<dbReference type="Pfam" id="PF13460">
    <property type="entry name" value="NAD_binding_10"/>
    <property type="match status" value="1"/>
</dbReference>
<dbReference type="InterPro" id="IPR016040">
    <property type="entry name" value="NAD(P)-bd_dom"/>
</dbReference>
<sequence>MRVAVLGATGLGGSHACRELLNRGHTVTGLSRSPEKLGKHKDYSPVKLDVDQASIAEIVPAFQGFDALINAYNGANNYMTFIETTRKILLAAKAAKVGYFIMIGGSGSLIIEEPYTTAADSREWWLAYRRANADSEAATEHMAERFAGAADFVRGYRKARVNLLAGKAGEEDQKMLKQVDDQVLRSDDWIPNLPLAARACFPMFEGNTSFKWTFVSPPARYWPGPRTGKYDVWIDKLPMLEKAATKSLDGNQYEGRLLKVSVADLAVAIVDEAEKQEKVGKHWSAVSEWDGDVPYPNNATI</sequence>
<organism evidence="3 4">
    <name type="scientific">Saxophila tyrrhenica</name>
    <dbReference type="NCBI Taxonomy" id="1690608"/>
    <lineage>
        <taxon>Eukaryota</taxon>
        <taxon>Fungi</taxon>
        <taxon>Dikarya</taxon>
        <taxon>Ascomycota</taxon>
        <taxon>Pezizomycotina</taxon>
        <taxon>Dothideomycetes</taxon>
        <taxon>Dothideomycetidae</taxon>
        <taxon>Mycosphaerellales</taxon>
        <taxon>Extremaceae</taxon>
        <taxon>Saxophila</taxon>
    </lineage>
</organism>
<dbReference type="Gene3D" id="3.40.50.720">
    <property type="entry name" value="NAD(P)-binding Rossmann-like Domain"/>
    <property type="match status" value="1"/>
</dbReference>
<gene>
    <name evidence="3" type="ORF">LTR77_010003</name>
</gene>
<dbReference type="AlphaFoldDB" id="A0AAV9NXA2"/>
<evidence type="ECO:0000256" key="1">
    <source>
        <dbReference type="ARBA" id="ARBA00038376"/>
    </source>
</evidence>
<protein>
    <recommendedName>
        <fullName evidence="2">NAD(P)-binding domain-containing protein</fullName>
    </recommendedName>
</protein>
<dbReference type="InterPro" id="IPR036291">
    <property type="entry name" value="NAD(P)-bd_dom_sf"/>
</dbReference>
<dbReference type="GO" id="GO:0016646">
    <property type="term" value="F:oxidoreductase activity, acting on the CH-NH group of donors, NAD or NADP as acceptor"/>
    <property type="evidence" value="ECO:0007669"/>
    <property type="project" value="TreeGrafter"/>
</dbReference>
<evidence type="ECO:0000313" key="4">
    <source>
        <dbReference type="Proteomes" id="UP001337655"/>
    </source>
</evidence>
<comment type="caution">
    <text evidence="3">The sequence shown here is derived from an EMBL/GenBank/DDBJ whole genome shotgun (WGS) entry which is preliminary data.</text>
</comment>
<dbReference type="GeneID" id="89931333"/>
<comment type="similarity">
    <text evidence="1">Belongs to the avfA family.</text>
</comment>